<keyword evidence="6" id="KW-0812">Transmembrane</keyword>
<evidence type="ECO:0000313" key="8">
    <source>
        <dbReference type="EMBL" id="KAJ9134261.1"/>
    </source>
</evidence>
<evidence type="ECO:0000256" key="1">
    <source>
        <dbReference type="ARBA" id="ARBA00004123"/>
    </source>
</evidence>
<dbReference type="InterPro" id="IPR001138">
    <property type="entry name" value="Zn2Cys6_DnaBD"/>
</dbReference>
<keyword evidence="3" id="KW-0238">DNA-binding</keyword>
<dbReference type="Pfam" id="PF04082">
    <property type="entry name" value="Fungal_trans"/>
    <property type="match status" value="1"/>
</dbReference>
<dbReference type="InterPro" id="IPR050987">
    <property type="entry name" value="AtrR-like"/>
</dbReference>
<dbReference type="InterPro" id="IPR007219">
    <property type="entry name" value="XnlR_reg_dom"/>
</dbReference>
<evidence type="ECO:0000313" key="9">
    <source>
        <dbReference type="Proteomes" id="UP001174694"/>
    </source>
</evidence>
<dbReference type="SMART" id="SM00906">
    <property type="entry name" value="Fungal_trans"/>
    <property type="match status" value="1"/>
</dbReference>
<dbReference type="InterPro" id="IPR036864">
    <property type="entry name" value="Zn2-C6_fun-type_DNA-bd_sf"/>
</dbReference>
<dbReference type="Gene3D" id="4.10.240.10">
    <property type="entry name" value="Zn(2)-C6 fungal-type DNA-binding domain"/>
    <property type="match status" value="1"/>
</dbReference>
<dbReference type="SMART" id="SM00066">
    <property type="entry name" value="GAL4"/>
    <property type="match status" value="1"/>
</dbReference>
<keyword evidence="6" id="KW-0472">Membrane</keyword>
<gene>
    <name evidence="8" type="ORF">NKR23_g10177</name>
</gene>
<dbReference type="CDD" id="cd00067">
    <property type="entry name" value="GAL4"/>
    <property type="match status" value="1"/>
</dbReference>
<comment type="caution">
    <text evidence="8">The sequence shown here is derived from an EMBL/GenBank/DDBJ whole genome shotgun (WGS) entry which is preliminary data.</text>
</comment>
<dbReference type="PROSITE" id="PS00463">
    <property type="entry name" value="ZN2_CY6_FUNGAL_1"/>
    <property type="match status" value="1"/>
</dbReference>
<reference evidence="8" key="1">
    <citation type="submission" date="2022-07" db="EMBL/GenBank/DDBJ databases">
        <title>Fungi with potential for degradation of polypropylene.</title>
        <authorList>
            <person name="Gostincar C."/>
        </authorList>
    </citation>
    <scope>NUCLEOTIDE SEQUENCE</scope>
    <source>
        <strain evidence="8">EXF-13308</strain>
    </source>
</reference>
<dbReference type="PANTHER" id="PTHR46910">
    <property type="entry name" value="TRANSCRIPTION FACTOR PDR1"/>
    <property type="match status" value="1"/>
</dbReference>
<dbReference type="GO" id="GO:0005634">
    <property type="term" value="C:nucleus"/>
    <property type="evidence" value="ECO:0007669"/>
    <property type="project" value="UniProtKB-SubCell"/>
</dbReference>
<evidence type="ECO:0000256" key="5">
    <source>
        <dbReference type="SAM" id="MobiDB-lite"/>
    </source>
</evidence>
<feature type="transmembrane region" description="Helical" evidence="6">
    <location>
        <begin position="566"/>
        <end position="588"/>
    </location>
</feature>
<evidence type="ECO:0000256" key="2">
    <source>
        <dbReference type="ARBA" id="ARBA00022723"/>
    </source>
</evidence>
<feature type="region of interest" description="Disordered" evidence="5">
    <location>
        <begin position="165"/>
        <end position="202"/>
    </location>
</feature>
<dbReference type="EMBL" id="JANBVO010000044">
    <property type="protein sequence ID" value="KAJ9134261.1"/>
    <property type="molecule type" value="Genomic_DNA"/>
</dbReference>
<dbReference type="CDD" id="cd12148">
    <property type="entry name" value="fungal_TF_MHR"/>
    <property type="match status" value="1"/>
</dbReference>
<proteinExistence type="predicted"/>
<keyword evidence="2" id="KW-0479">Metal-binding</keyword>
<organism evidence="8 9">
    <name type="scientific">Pleurostoma richardsiae</name>
    <dbReference type="NCBI Taxonomy" id="41990"/>
    <lineage>
        <taxon>Eukaryota</taxon>
        <taxon>Fungi</taxon>
        <taxon>Dikarya</taxon>
        <taxon>Ascomycota</taxon>
        <taxon>Pezizomycotina</taxon>
        <taxon>Sordariomycetes</taxon>
        <taxon>Sordariomycetidae</taxon>
        <taxon>Calosphaeriales</taxon>
        <taxon>Pleurostomataceae</taxon>
        <taxon>Pleurostoma</taxon>
    </lineage>
</organism>
<evidence type="ECO:0000256" key="6">
    <source>
        <dbReference type="SAM" id="Phobius"/>
    </source>
</evidence>
<dbReference type="Pfam" id="PF00172">
    <property type="entry name" value="Zn_clus"/>
    <property type="match status" value="1"/>
</dbReference>
<evidence type="ECO:0000256" key="4">
    <source>
        <dbReference type="ARBA" id="ARBA00023242"/>
    </source>
</evidence>
<dbReference type="Proteomes" id="UP001174694">
    <property type="component" value="Unassembled WGS sequence"/>
</dbReference>
<evidence type="ECO:0000259" key="7">
    <source>
        <dbReference type="PROSITE" id="PS50048"/>
    </source>
</evidence>
<dbReference type="SUPFAM" id="SSF57701">
    <property type="entry name" value="Zn2/Cys6 DNA-binding domain"/>
    <property type="match status" value="1"/>
</dbReference>
<dbReference type="GO" id="GO:0008270">
    <property type="term" value="F:zinc ion binding"/>
    <property type="evidence" value="ECO:0007669"/>
    <property type="project" value="InterPro"/>
</dbReference>
<protein>
    <submittedName>
        <fullName evidence="8">C6 transcription factor</fullName>
    </submittedName>
</protein>
<keyword evidence="6" id="KW-1133">Transmembrane helix</keyword>
<dbReference type="PROSITE" id="PS50048">
    <property type="entry name" value="ZN2_CY6_FUNGAL_2"/>
    <property type="match status" value="1"/>
</dbReference>
<comment type="subcellular location">
    <subcellularLocation>
        <location evidence="1">Nucleus</location>
    </subcellularLocation>
</comment>
<feature type="region of interest" description="Disordered" evidence="5">
    <location>
        <begin position="79"/>
        <end position="114"/>
    </location>
</feature>
<keyword evidence="9" id="KW-1185">Reference proteome</keyword>
<feature type="domain" description="Zn(2)-C6 fungal-type" evidence="7">
    <location>
        <begin position="17"/>
        <end position="47"/>
    </location>
</feature>
<dbReference type="GO" id="GO:0003677">
    <property type="term" value="F:DNA binding"/>
    <property type="evidence" value="ECO:0007669"/>
    <property type="project" value="UniProtKB-KW"/>
</dbReference>
<sequence length="729" mass="80062">MDGTGRLLTRRYRAALACNACRKTKSKCDGERPACGRCARQSVECLYTQNVRDKRIERQEERRAHFALKNRVNELEARLAATSSPRQTIDEPEDRPSPAQVSNAGVSDTGSRGTNAESAVDILATGAFDHRPAAEIGYFGPTSNHALFRSLTAAMVNSGHRLTLLRQQESDRQHVPVPEPPRPRRTLLPGRTSALDRPTNEDPFPGPLTAIQWVTAFFDTVGAVLPYVNESALLREVDTAGSRLENSRTTPRSVEALLNIVFAHALIATSEADSAEPFYHRAIALVLLDEQTVCNSTLETVQALLLLGSFQQNTQRAMASLTTHALAVKTSYQLGLHSPSCYEGLGTLEKELRAKLWFAVVNQDRILSTALGRPCLIPPHYVRNDILDSLVPLQSSRTVAMPSSMESLLYFRHLTSLHEIMGITVESIYGSNIGSPSDLLPGDLTAKTIELLFRLQKWRDSISPFCILGPKSDLSTWPASRFQSERYMLLLSIYYHKTMMLASAPVLMAVLERATDYAAADDAATAGILQDASVPVLKSDLHAIREYQRIASSILRHRPAFFKSNAVWWVCNFICLTMCLHLFAIWLISILSERIPSAIGVTSSTVETLLLEALDTLKSVGGSSMMSLKAHRCLHRYIRLARVIASDSSRRQSCTTGSVGSDIFHDLQQNSLLPSGVFLWDGFPDASMTSVGDLFGQHAENDFLAATSLGVEPGASSFDATGLVFDGTI</sequence>
<dbReference type="PANTHER" id="PTHR46910:SF3">
    <property type="entry name" value="HALOTOLERANCE PROTEIN 9-RELATED"/>
    <property type="match status" value="1"/>
</dbReference>
<accession>A0AA38VIW4</accession>
<dbReference type="GO" id="GO:0006351">
    <property type="term" value="P:DNA-templated transcription"/>
    <property type="evidence" value="ECO:0007669"/>
    <property type="project" value="InterPro"/>
</dbReference>
<evidence type="ECO:0000256" key="3">
    <source>
        <dbReference type="ARBA" id="ARBA00023125"/>
    </source>
</evidence>
<feature type="compositionally biased region" description="Polar residues" evidence="5">
    <location>
        <begin position="99"/>
        <end position="114"/>
    </location>
</feature>
<name>A0AA38VIW4_9PEZI</name>
<dbReference type="AlphaFoldDB" id="A0AA38VIW4"/>
<keyword evidence="4" id="KW-0539">Nucleus</keyword>
<dbReference type="GO" id="GO:0000981">
    <property type="term" value="F:DNA-binding transcription factor activity, RNA polymerase II-specific"/>
    <property type="evidence" value="ECO:0007669"/>
    <property type="project" value="InterPro"/>
</dbReference>